<evidence type="ECO:0000259" key="2">
    <source>
        <dbReference type="Pfam" id="PF24883"/>
    </source>
</evidence>
<dbReference type="PANTHER" id="PTHR10039">
    <property type="entry name" value="AMELOGENIN"/>
    <property type="match status" value="1"/>
</dbReference>
<comment type="caution">
    <text evidence="3">The sequence shown here is derived from an EMBL/GenBank/DDBJ whole genome shotgun (WGS) entry which is preliminary data.</text>
</comment>
<evidence type="ECO:0000256" key="1">
    <source>
        <dbReference type="ARBA" id="ARBA00022737"/>
    </source>
</evidence>
<evidence type="ECO:0000313" key="3">
    <source>
        <dbReference type="EMBL" id="KAL0072848.1"/>
    </source>
</evidence>
<dbReference type="InterPro" id="IPR056884">
    <property type="entry name" value="NPHP3-like_N"/>
</dbReference>
<feature type="domain" description="Nephrocystin 3-like N-terminal" evidence="2">
    <location>
        <begin position="78"/>
        <end position="245"/>
    </location>
</feature>
<dbReference type="Pfam" id="PF24883">
    <property type="entry name" value="NPHP3_N"/>
    <property type="match status" value="1"/>
</dbReference>
<accession>A0ABR3AGZ6</accession>
<sequence length="481" mass="54516">MAQNVSYGRDQNVHTGAGDLNVNNIGHDLVQNFTTTVSNPHEALWRTVAAVGASHTSEQQYTRGMCLEGTRQEALGDIHTWRTSGDPSRPICWLFGTAGVGKSAIAMTVARACEEDGLVASFFFFRSDPKRNNPSALMPTITLGFRSKFPSLRTFIDERIHRDPSILEANLEDQFRELVLKPSLHMKQLGLEAESVQKVPNLVIIDGLDECGDEDTQLRILTIILSSYRQLPSTWSPLRFLICSRPEAWIQEAFDEVHLSRVTKHIALNNASQTDLDIERYLIRELGAIRTSRKFSRIRFPSPWPSKEDLRWLVRKASSQFVYAATAVKIVKSPYSNPVDQLRTILDYDPENPPSDSPFPELDRLYHFILSVNPNREKLLLVLAAILITAPDIYHHGPHSPESIEILLELAPGDVDVTLRGMYSVLDIHEDNITVSHTSFSDYLFDRTRSRVFFIDEAAQTHFLARRWLQALSAERLRRDG</sequence>
<dbReference type="EMBL" id="JBBXMP010000001">
    <property type="protein sequence ID" value="KAL0072848.1"/>
    <property type="molecule type" value="Genomic_DNA"/>
</dbReference>
<dbReference type="InterPro" id="IPR027417">
    <property type="entry name" value="P-loop_NTPase"/>
</dbReference>
<proteinExistence type="predicted"/>
<evidence type="ECO:0000313" key="4">
    <source>
        <dbReference type="Proteomes" id="UP001437256"/>
    </source>
</evidence>
<name>A0ABR3AGZ6_9AGAR</name>
<organism evidence="3 4">
    <name type="scientific">Marasmius tenuissimus</name>
    <dbReference type="NCBI Taxonomy" id="585030"/>
    <lineage>
        <taxon>Eukaryota</taxon>
        <taxon>Fungi</taxon>
        <taxon>Dikarya</taxon>
        <taxon>Basidiomycota</taxon>
        <taxon>Agaricomycotina</taxon>
        <taxon>Agaricomycetes</taxon>
        <taxon>Agaricomycetidae</taxon>
        <taxon>Agaricales</taxon>
        <taxon>Marasmiineae</taxon>
        <taxon>Marasmiaceae</taxon>
        <taxon>Marasmius</taxon>
    </lineage>
</organism>
<keyword evidence="1" id="KW-0677">Repeat</keyword>
<dbReference type="PANTHER" id="PTHR10039:SF14">
    <property type="entry name" value="NACHT DOMAIN-CONTAINING PROTEIN"/>
    <property type="match status" value="1"/>
</dbReference>
<keyword evidence="4" id="KW-1185">Reference proteome</keyword>
<dbReference type="Proteomes" id="UP001437256">
    <property type="component" value="Unassembled WGS sequence"/>
</dbReference>
<gene>
    <name evidence="3" type="ORF">AAF712_000611</name>
</gene>
<reference evidence="3 4" key="1">
    <citation type="submission" date="2024-05" db="EMBL/GenBank/DDBJ databases">
        <title>A draft genome resource for the thread blight pathogen Marasmius tenuissimus strain MS-2.</title>
        <authorList>
            <person name="Yulfo-Soto G.E."/>
            <person name="Baruah I.K."/>
            <person name="Amoako-Attah I."/>
            <person name="Bukari Y."/>
            <person name="Meinhardt L.W."/>
            <person name="Bailey B.A."/>
            <person name="Cohen S.P."/>
        </authorList>
    </citation>
    <scope>NUCLEOTIDE SEQUENCE [LARGE SCALE GENOMIC DNA]</scope>
    <source>
        <strain evidence="3 4">MS-2</strain>
    </source>
</reference>
<dbReference type="Gene3D" id="3.40.50.300">
    <property type="entry name" value="P-loop containing nucleotide triphosphate hydrolases"/>
    <property type="match status" value="1"/>
</dbReference>
<dbReference type="SUPFAM" id="SSF52540">
    <property type="entry name" value="P-loop containing nucleoside triphosphate hydrolases"/>
    <property type="match status" value="1"/>
</dbReference>
<protein>
    <recommendedName>
        <fullName evidence="2">Nephrocystin 3-like N-terminal domain-containing protein</fullName>
    </recommendedName>
</protein>